<dbReference type="EMBL" id="MDGQ01000005">
    <property type="protein sequence ID" value="OEJ99767.1"/>
    <property type="molecule type" value="Genomic_DNA"/>
</dbReference>
<organism evidence="1 2">
    <name type="scientific">Roseivirga misakiensis</name>
    <dbReference type="NCBI Taxonomy" id="1563681"/>
    <lineage>
        <taxon>Bacteria</taxon>
        <taxon>Pseudomonadati</taxon>
        <taxon>Bacteroidota</taxon>
        <taxon>Cytophagia</taxon>
        <taxon>Cytophagales</taxon>
        <taxon>Roseivirgaceae</taxon>
        <taxon>Roseivirga</taxon>
    </lineage>
</organism>
<dbReference type="OrthoDB" id="1421611at2"/>
<dbReference type="Proteomes" id="UP000095552">
    <property type="component" value="Unassembled WGS sequence"/>
</dbReference>
<reference evidence="1 2" key="1">
    <citation type="submission" date="2016-08" db="EMBL/GenBank/DDBJ databases">
        <title>Draft genome of Fabibacter sp. strain SK-8.</title>
        <authorList>
            <person name="Wong S.-K."/>
            <person name="Hamasaki K."/>
            <person name="Yoshizawa S."/>
        </authorList>
    </citation>
    <scope>NUCLEOTIDE SEQUENCE [LARGE SCALE GENOMIC DNA]</scope>
    <source>
        <strain evidence="1 2">SK-8</strain>
    </source>
</reference>
<name>A0A1E5SKV7_9BACT</name>
<evidence type="ECO:0000313" key="1">
    <source>
        <dbReference type="EMBL" id="OEJ99767.1"/>
    </source>
</evidence>
<comment type="caution">
    <text evidence="1">The sequence shown here is derived from an EMBL/GenBank/DDBJ whole genome shotgun (WGS) entry which is preliminary data.</text>
</comment>
<accession>A0A1E5SKV7</accession>
<dbReference type="RefSeq" id="WP_069835229.1">
    <property type="nucleotide sequence ID" value="NZ_MDGQ01000005.1"/>
</dbReference>
<gene>
    <name evidence="1" type="ORF">BFP71_09385</name>
</gene>
<keyword evidence="2" id="KW-1185">Reference proteome</keyword>
<sequence length="295" mass="33756">MKKKFKVLVAISVLMICMSSCVYSLLPIYTEESIVYLPELIGKWELDGFGNRTVEFKSGSVIDTEVSIARTEPVERSQVKVNSSISVTIEDGDYIVVKGDTIRDKEKVQAYWDAQMDSLGEELEGDLLEFGENLEESFSKMGAAFNKLGKALNNIGSANTMKYSSSSKSYKMVLNDEGQIFEYEATLTLIGDDYFLDLYATESDHVDLTMESRVWFPVHTFMKLEVEADRLAITEFDLHKMNKLFESNLVRMRHENVDGTILITAKTEELRKFLEKYSNDESVFEKPEYYQKVEL</sequence>
<dbReference type="AlphaFoldDB" id="A0A1E5SKV7"/>
<proteinExistence type="predicted"/>
<evidence type="ECO:0000313" key="2">
    <source>
        <dbReference type="Proteomes" id="UP000095552"/>
    </source>
</evidence>
<protein>
    <submittedName>
        <fullName evidence="1">Uncharacterized protein</fullName>
    </submittedName>
</protein>
<dbReference type="STRING" id="1563681.BFP71_09385"/>